<name>A0ABU5XEZ6_9MYCO</name>
<dbReference type="EMBL" id="JAYJJR010000001">
    <property type="protein sequence ID" value="MEB3019907.1"/>
    <property type="molecule type" value="Genomic_DNA"/>
</dbReference>
<dbReference type="InterPro" id="IPR049606">
    <property type="entry name" value="UsfY-like"/>
</dbReference>
<evidence type="ECO:0000313" key="2">
    <source>
        <dbReference type="EMBL" id="MEB3019907.1"/>
    </source>
</evidence>
<dbReference type="RefSeq" id="WP_225404550.1">
    <property type="nucleotide sequence ID" value="NZ_JAYJJR010000001.1"/>
</dbReference>
<keyword evidence="3" id="KW-1185">Reference proteome</keyword>
<reference evidence="2 3" key="1">
    <citation type="submission" date="2023-12" db="EMBL/GenBank/DDBJ databases">
        <title>Description of new species of Mycobacterium terrae complex isolated from sewage at the Sao Paulo Zoological Park Foundation in Brazil.</title>
        <authorList>
            <person name="Romagnoli C.L."/>
            <person name="Conceicao E.C."/>
            <person name="Machado E."/>
            <person name="Barreto L.B.P.F."/>
            <person name="Sharma A."/>
            <person name="Silva N.M."/>
            <person name="Marques L.E."/>
            <person name="Juliana M.A."/>
            <person name="Lourenco M.C.S."/>
            <person name="Digiampietri L.A."/>
            <person name="Suffys P.N."/>
            <person name="Viana-Niero C."/>
        </authorList>
    </citation>
    <scope>NUCLEOTIDE SEQUENCE [LARGE SCALE GENOMIC DNA]</scope>
    <source>
        <strain evidence="2 3">MYC098</strain>
    </source>
</reference>
<keyword evidence="1" id="KW-1133">Transmembrane helix</keyword>
<proteinExistence type="predicted"/>
<feature type="transmembrane region" description="Helical" evidence="1">
    <location>
        <begin position="57"/>
        <end position="77"/>
    </location>
</feature>
<dbReference type="NCBIfam" id="NF041247">
    <property type="entry name" value="UsfY"/>
    <property type="match status" value="1"/>
</dbReference>
<keyword evidence="1" id="KW-0472">Membrane</keyword>
<keyword evidence="1" id="KW-0812">Transmembrane</keyword>
<accession>A0ABU5XEZ6</accession>
<evidence type="ECO:0000313" key="3">
    <source>
        <dbReference type="Proteomes" id="UP001299596"/>
    </source>
</evidence>
<comment type="caution">
    <text evidence="2">The sequence shown here is derived from an EMBL/GenBank/DDBJ whole genome shotgun (WGS) entry which is preliminary data.</text>
</comment>
<sequence>MGDTFHDPVDHVRTTRPHAGRAVIDVMGWPGYALLVVGMVTGIACLTAFGTGHDRQGVEVAAVAVIAAALGALWLVIEHRRIGKVNHEWHLAHPEVHRQHSTS</sequence>
<feature type="transmembrane region" description="Helical" evidence="1">
    <location>
        <begin position="31"/>
        <end position="51"/>
    </location>
</feature>
<gene>
    <name evidence="2" type="primary">usfY</name>
    <name evidence="2" type="ORF">K6T79_02470</name>
</gene>
<organism evidence="2 3">
    <name type="scientific">[Mycobacterium] crassicus</name>
    <dbReference type="NCBI Taxonomy" id="2872309"/>
    <lineage>
        <taxon>Bacteria</taxon>
        <taxon>Bacillati</taxon>
        <taxon>Actinomycetota</taxon>
        <taxon>Actinomycetes</taxon>
        <taxon>Mycobacteriales</taxon>
        <taxon>Mycobacteriaceae</taxon>
        <taxon>Mycolicibacter</taxon>
    </lineage>
</organism>
<dbReference type="Proteomes" id="UP001299596">
    <property type="component" value="Unassembled WGS sequence"/>
</dbReference>
<protein>
    <submittedName>
        <fullName evidence="2">Protein UsfY</fullName>
    </submittedName>
</protein>
<evidence type="ECO:0000256" key="1">
    <source>
        <dbReference type="SAM" id="Phobius"/>
    </source>
</evidence>